<name>A0A6H1P4P0_PRIMG</name>
<evidence type="ECO:0000313" key="2">
    <source>
        <dbReference type="Proteomes" id="UP000501868"/>
    </source>
</evidence>
<reference evidence="1 2" key="1">
    <citation type="submission" date="2020-04" db="EMBL/GenBank/DDBJ databases">
        <title>Genome-Wide Identification of 5-Methylcytosine Sites in Bacterial Genomes By High-Throughput Sequencing of MspJI Restriction Fragments.</title>
        <authorList>
            <person name="Wu V."/>
        </authorList>
    </citation>
    <scope>NUCLEOTIDE SEQUENCE [LARGE SCALE GENOMIC DNA]</scope>
    <source>
        <strain evidence="1 2">S2</strain>
    </source>
</reference>
<dbReference type="AlphaFoldDB" id="A0A6H1P4P0"/>
<accession>A0A6H1P4P0</accession>
<reference evidence="1 2" key="2">
    <citation type="submission" date="2020-04" db="EMBL/GenBank/DDBJ databases">
        <authorList>
            <person name="Fomenkov A."/>
            <person name="Anton B.P."/>
            <person name="Roberts R.J."/>
        </authorList>
    </citation>
    <scope>NUCLEOTIDE SEQUENCE [LARGE SCALE GENOMIC DNA]</scope>
    <source>
        <strain evidence="1 2">S2</strain>
    </source>
</reference>
<gene>
    <name evidence="1" type="ORF">HFZ78_18715</name>
</gene>
<proteinExistence type="predicted"/>
<organism evidence="1 2">
    <name type="scientific">Priestia megaterium</name>
    <name type="common">Bacillus megaterium</name>
    <dbReference type="NCBI Taxonomy" id="1404"/>
    <lineage>
        <taxon>Bacteria</taxon>
        <taxon>Bacillati</taxon>
        <taxon>Bacillota</taxon>
        <taxon>Bacilli</taxon>
        <taxon>Bacillales</taxon>
        <taxon>Bacillaceae</taxon>
        <taxon>Priestia</taxon>
    </lineage>
</organism>
<dbReference type="EMBL" id="CP051128">
    <property type="protein sequence ID" value="QIZ08488.1"/>
    <property type="molecule type" value="Genomic_DNA"/>
</dbReference>
<sequence length="46" mass="5357">MNDAEKEKIEYLLQYLHALRQASDAGVIVHREVKHVIAQIDELLKK</sequence>
<evidence type="ECO:0000313" key="1">
    <source>
        <dbReference type="EMBL" id="QIZ08488.1"/>
    </source>
</evidence>
<dbReference type="Proteomes" id="UP000501868">
    <property type="component" value="Chromosome"/>
</dbReference>
<protein>
    <submittedName>
        <fullName evidence="1">Uncharacterized protein</fullName>
    </submittedName>
</protein>